<proteinExistence type="predicted"/>
<comment type="caution">
    <text evidence="1">The sequence shown here is derived from an EMBL/GenBank/DDBJ whole genome shotgun (WGS) entry which is preliminary data.</text>
</comment>
<reference evidence="1 2" key="1">
    <citation type="journal article" date="2021" name="bioRxiv">
        <title>Chromosome-scale and haplotype-resolved genome assembly of a tetraploid potato cultivar.</title>
        <authorList>
            <person name="Sun H."/>
            <person name="Jiao W.-B."/>
            <person name="Krause K."/>
            <person name="Campoy J.A."/>
            <person name="Goel M."/>
            <person name="Folz-Donahue K."/>
            <person name="Kukat C."/>
            <person name="Huettel B."/>
            <person name="Schneeberger K."/>
        </authorList>
    </citation>
    <scope>NUCLEOTIDE SEQUENCE [LARGE SCALE GENOMIC DNA]</scope>
    <source>
        <strain evidence="1">SolTubOtavaFocal</strain>
        <tissue evidence="1">Leaves</tissue>
    </source>
</reference>
<evidence type="ECO:0000313" key="1">
    <source>
        <dbReference type="EMBL" id="KAH0743784.1"/>
    </source>
</evidence>
<sequence length="255" mass="29118">MTDCKGVPTPMTSPCTFADSRRVIGKLHYLSFTRPDIGFAVSKLSQFIHNPKVSHWKAIKCLLRYLKHTITLGVQLSREPTDRLPAYADSDWAGNPQDRTSTTGYVVYLGNSPVFWSSKKQKSVSRSSTEAEYRVVATVVSEVNWLTNLLRELHKSMFASPTIFCDNVSTTYSCANPVFHNRMKHVAIDFHFVREQVQHKALEVRHLHSADQVVDVLTKPLPRIAFQRHFHKLVLFQSPPTCEGVLRDNRCYPFV</sequence>
<evidence type="ECO:0000313" key="2">
    <source>
        <dbReference type="Proteomes" id="UP000826656"/>
    </source>
</evidence>
<dbReference type="InterPro" id="IPR043502">
    <property type="entry name" value="DNA/RNA_pol_sf"/>
</dbReference>
<accession>A0ABQ7UA72</accession>
<dbReference type="SUPFAM" id="SSF56672">
    <property type="entry name" value="DNA/RNA polymerases"/>
    <property type="match status" value="1"/>
</dbReference>
<dbReference type="CDD" id="cd09272">
    <property type="entry name" value="RNase_HI_RT_Ty1"/>
    <property type="match status" value="1"/>
</dbReference>
<dbReference type="Proteomes" id="UP000826656">
    <property type="component" value="Unassembled WGS sequence"/>
</dbReference>
<gene>
    <name evidence="1" type="ORF">KY290_031777</name>
</gene>
<keyword evidence="2" id="KW-1185">Reference proteome</keyword>
<protein>
    <submittedName>
        <fullName evidence="1">Uncharacterized protein</fullName>
    </submittedName>
</protein>
<dbReference type="EMBL" id="JAIVGD010000023">
    <property type="protein sequence ID" value="KAH0743784.1"/>
    <property type="molecule type" value="Genomic_DNA"/>
</dbReference>
<dbReference type="PANTHER" id="PTHR11439">
    <property type="entry name" value="GAG-POL-RELATED RETROTRANSPOSON"/>
    <property type="match status" value="1"/>
</dbReference>
<organism evidence="1 2">
    <name type="scientific">Solanum tuberosum</name>
    <name type="common">Potato</name>
    <dbReference type="NCBI Taxonomy" id="4113"/>
    <lineage>
        <taxon>Eukaryota</taxon>
        <taxon>Viridiplantae</taxon>
        <taxon>Streptophyta</taxon>
        <taxon>Embryophyta</taxon>
        <taxon>Tracheophyta</taxon>
        <taxon>Spermatophyta</taxon>
        <taxon>Magnoliopsida</taxon>
        <taxon>eudicotyledons</taxon>
        <taxon>Gunneridae</taxon>
        <taxon>Pentapetalae</taxon>
        <taxon>asterids</taxon>
        <taxon>lamiids</taxon>
        <taxon>Solanales</taxon>
        <taxon>Solanaceae</taxon>
        <taxon>Solanoideae</taxon>
        <taxon>Solaneae</taxon>
        <taxon>Solanum</taxon>
    </lineage>
</organism>
<dbReference type="PANTHER" id="PTHR11439:SF463">
    <property type="entry name" value="REVERSE TRANSCRIPTASE TY1_COPIA-TYPE DOMAIN-CONTAINING PROTEIN"/>
    <property type="match status" value="1"/>
</dbReference>
<name>A0ABQ7UA72_SOLTU</name>